<organism evidence="1 2">
    <name type="scientific">Sphaerimonospora thailandensis</name>
    <dbReference type="NCBI Taxonomy" id="795644"/>
    <lineage>
        <taxon>Bacteria</taxon>
        <taxon>Bacillati</taxon>
        <taxon>Actinomycetota</taxon>
        <taxon>Actinomycetes</taxon>
        <taxon>Streptosporangiales</taxon>
        <taxon>Streptosporangiaceae</taxon>
        <taxon>Sphaerimonospora</taxon>
    </lineage>
</organism>
<dbReference type="Proteomes" id="UP000610966">
    <property type="component" value="Unassembled WGS sequence"/>
</dbReference>
<protein>
    <recommendedName>
        <fullName evidence="3">HEAT repeat protein</fullName>
    </recommendedName>
</protein>
<evidence type="ECO:0008006" key="3">
    <source>
        <dbReference type="Google" id="ProtNLM"/>
    </source>
</evidence>
<accession>A0A8J3RD12</accession>
<dbReference type="EMBL" id="BOOG01000052">
    <property type="protein sequence ID" value="GIH72494.1"/>
    <property type="molecule type" value="Genomic_DNA"/>
</dbReference>
<proteinExistence type="predicted"/>
<reference evidence="1" key="1">
    <citation type="submission" date="2021-01" db="EMBL/GenBank/DDBJ databases">
        <title>Whole genome shotgun sequence of Sphaerimonospora thailandensis NBRC 107569.</title>
        <authorList>
            <person name="Komaki H."/>
            <person name="Tamura T."/>
        </authorList>
    </citation>
    <scope>NUCLEOTIDE SEQUENCE</scope>
    <source>
        <strain evidence="1">NBRC 107569</strain>
    </source>
</reference>
<comment type="caution">
    <text evidence="1">The sequence shown here is derived from an EMBL/GenBank/DDBJ whole genome shotgun (WGS) entry which is preliminary data.</text>
</comment>
<evidence type="ECO:0000313" key="2">
    <source>
        <dbReference type="Proteomes" id="UP000610966"/>
    </source>
</evidence>
<evidence type="ECO:0000313" key="1">
    <source>
        <dbReference type="EMBL" id="GIH72494.1"/>
    </source>
</evidence>
<name>A0A8J3RD12_9ACTN</name>
<keyword evidence="2" id="KW-1185">Reference proteome</keyword>
<dbReference type="AlphaFoldDB" id="A0A8J3RD12"/>
<sequence>MTGSANVWQEVRDLITDRRTGALADRVIALSGAERAEVGRRLPEFLKEMRTTATQMAREDLLGEDESEWSDWELAELQTEVRWEVGDAIAEFRAPLLIAGAGTISGPAAAVAWLSRREFNPRWSPTPDLTDLLRVLAARPADWQTDVAVRLAERIRTTGDPIVPLALALLRACGCEPPKHEPLVVAWLSATVVDDDPLFGPMFPRLFEAEGAGRALREERLTPRPTPWLSLLRRLLAAGRVSREELLDGCVSRFLRGGDAIDLRFFVRLHELVDPTPQEAAARARDYLRLLPAAPGTVAELALAQARRTGPHDPADVVEAIGALTFRAEAKPARAGLKWLDEEVRRSPACADELAPALATAFGHVSYEVQGRAARLALKHAAAFDTGRALIAEAVPMLPAALGAKVAARFGGESSNTYSRSASPGMSARSGWCPYCERSRPGTTSSTSCCRSRRSGAGRTTAVVWAGGRRSCRHTARSSPSTTCPTCSTSGTIRGSIRIIWRPWPRRTARSGTRPRSSWPTSWPSGMRRRCRCCCGWPPGAICPPRRSAASSRC</sequence>
<gene>
    <name evidence="1" type="ORF">Mth01_47470</name>
</gene>
<dbReference type="RefSeq" id="WP_204018150.1">
    <property type="nucleotide sequence ID" value="NZ_BOOG01000052.1"/>
</dbReference>